<protein>
    <recommendedName>
        <fullName evidence="3">NfeD-like C-terminal domain-containing protein</fullName>
    </recommendedName>
</protein>
<comment type="caution">
    <text evidence="1">The sequence shown here is derived from an EMBL/GenBank/DDBJ whole genome shotgun (WGS) entry which is preliminary data.</text>
</comment>
<keyword evidence="2" id="KW-1185">Reference proteome</keyword>
<evidence type="ECO:0000313" key="2">
    <source>
        <dbReference type="Proteomes" id="UP000612893"/>
    </source>
</evidence>
<accession>A0A934KEI2</accession>
<dbReference type="Proteomes" id="UP000612893">
    <property type="component" value="Unassembled WGS sequence"/>
</dbReference>
<dbReference type="InterPro" id="IPR012340">
    <property type="entry name" value="NA-bd_OB-fold"/>
</dbReference>
<proteinExistence type="predicted"/>
<evidence type="ECO:0000313" key="1">
    <source>
        <dbReference type="EMBL" id="MBJ7600690.1"/>
    </source>
</evidence>
<dbReference type="RefSeq" id="WP_350341482.1">
    <property type="nucleotide sequence ID" value="NZ_JAEKNR010000217.1"/>
</dbReference>
<evidence type="ECO:0008006" key="3">
    <source>
        <dbReference type="Google" id="ProtNLM"/>
    </source>
</evidence>
<dbReference type="EMBL" id="JAEKNR010000217">
    <property type="protein sequence ID" value="MBJ7600690.1"/>
    <property type="molecule type" value="Genomic_DNA"/>
</dbReference>
<dbReference type="AlphaFoldDB" id="A0A934KEI2"/>
<sequence length="64" mass="6718">MLGKVGRVTGTIAPGRLGEVMVAIRGGSEAFNAYASEPDETIGRGTRVVVVEYFPPRTVVVSPV</sequence>
<gene>
    <name evidence="1" type="ORF">JF922_21800</name>
</gene>
<dbReference type="Gene3D" id="2.40.50.140">
    <property type="entry name" value="Nucleic acid-binding proteins"/>
    <property type="match status" value="1"/>
</dbReference>
<name>A0A934KEI2_9BACT</name>
<organism evidence="1 2">
    <name type="scientific">Candidatus Nephthysia bennettiae</name>
    <dbReference type="NCBI Taxonomy" id="3127016"/>
    <lineage>
        <taxon>Bacteria</taxon>
        <taxon>Bacillati</taxon>
        <taxon>Candidatus Dormiibacterota</taxon>
        <taxon>Candidatus Dormibacteria</taxon>
        <taxon>Candidatus Dormibacterales</taxon>
        <taxon>Candidatus Dormibacteraceae</taxon>
        <taxon>Candidatus Nephthysia</taxon>
    </lineage>
</organism>
<reference evidence="1" key="1">
    <citation type="submission" date="2020-10" db="EMBL/GenBank/DDBJ databases">
        <title>Ca. Dormibacterota MAGs.</title>
        <authorList>
            <person name="Montgomery K."/>
        </authorList>
    </citation>
    <scope>NUCLEOTIDE SEQUENCE [LARGE SCALE GENOMIC DNA]</scope>
    <source>
        <strain evidence="1">SC8812_S17_10</strain>
    </source>
</reference>